<feature type="binding site" evidence="16">
    <location>
        <position position="335"/>
    </location>
    <ligand>
        <name>S-adenosyl-L-methionine</name>
        <dbReference type="ChEBI" id="CHEBI:59789"/>
        <label>1</label>
    </ligand>
</feature>
<evidence type="ECO:0000256" key="8">
    <source>
        <dbReference type="ARBA" id="ARBA00022723"/>
    </source>
</evidence>
<comment type="cofactor">
    <cofactor evidence="15 17">
        <name>[4Fe-4S] cluster</name>
        <dbReference type="ChEBI" id="CHEBI:49883"/>
    </cofactor>
    <text evidence="15 17">Binds 1 [4Fe-4S] cluster. The cluster is coordinated with 3 cysteines and an exchangeable S-adenosyl-L-methionine.</text>
</comment>
<dbReference type="SMART" id="SM00729">
    <property type="entry name" value="Elp3"/>
    <property type="match status" value="1"/>
</dbReference>
<organism evidence="19 20">
    <name type="scientific">Azomonas agilis</name>
    <dbReference type="NCBI Taxonomy" id="116849"/>
    <lineage>
        <taxon>Bacteria</taxon>
        <taxon>Pseudomonadati</taxon>
        <taxon>Pseudomonadota</taxon>
        <taxon>Gammaproteobacteria</taxon>
        <taxon>Pseudomonadales</taxon>
        <taxon>Pseudomonadaceae</taxon>
        <taxon>Azomonas</taxon>
    </lineage>
</organism>
<dbReference type="Proteomes" id="UP000319627">
    <property type="component" value="Unassembled WGS sequence"/>
</dbReference>
<feature type="binding site" evidence="16">
    <location>
        <position position="249"/>
    </location>
    <ligand>
        <name>S-adenosyl-L-methionine</name>
        <dbReference type="ChEBI" id="CHEBI:59789"/>
        <label>2</label>
    </ligand>
</feature>
<dbReference type="PIRSF" id="PIRSF000167">
    <property type="entry name" value="HemN"/>
    <property type="match status" value="1"/>
</dbReference>
<name>A0A562I216_9GAMM</name>
<feature type="binding site" evidence="17">
    <location>
        <position position="65"/>
    </location>
    <ligand>
        <name>[4Fe-4S] cluster</name>
        <dbReference type="ChEBI" id="CHEBI:49883"/>
        <note>4Fe-4S-S-AdoMet</note>
    </ligand>
</feature>
<dbReference type="Gene3D" id="3.80.30.20">
    <property type="entry name" value="tm_1862 like domain"/>
    <property type="match status" value="1"/>
</dbReference>
<feature type="binding site" evidence="17">
    <location>
        <position position="69"/>
    </location>
    <ligand>
        <name>[4Fe-4S] cluster</name>
        <dbReference type="ChEBI" id="CHEBI:49883"/>
        <note>4Fe-4S-S-AdoMet</note>
    </ligand>
</feature>
<dbReference type="PANTHER" id="PTHR13932">
    <property type="entry name" value="COPROPORPHYRINIGEN III OXIDASE"/>
    <property type="match status" value="1"/>
</dbReference>
<dbReference type="FunFam" id="3.80.30.20:FF:000012">
    <property type="entry name" value="Coproporphyrinogen-III oxidase"/>
    <property type="match status" value="1"/>
</dbReference>
<dbReference type="OrthoDB" id="9808022at2"/>
<reference evidence="19 20" key="1">
    <citation type="submission" date="2019-07" db="EMBL/GenBank/DDBJ databases">
        <title>Genomic Encyclopedia of Type Strains, Phase I: the one thousand microbial genomes (KMG-I) project.</title>
        <authorList>
            <person name="Kyrpides N."/>
        </authorList>
    </citation>
    <scope>NUCLEOTIDE SEQUENCE [LARGE SCALE GENOMIC DNA]</scope>
    <source>
        <strain evidence="19 20">DSM 375</strain>
    </source>
</reference>
<dbReference type="InterPro" id="IPR006638">
    <property type="entry name" value="Elp3/MiaA/NifB-like_rSAM"/>
</dbReference>
<dbReference type="InterPro" id="IPR007197">
    <property type="entry name" value="rSAM"/>
</dbReference>
<evidence type="ECO:0000256" key="9">
    <source>
        <dbReference type="ARBA" id="ARBA00023002"/>
    </source>
</evidence>
<comment type="similarity">
    <text evidence="3 15">Belongs to the anaerobic coproporphyrinogen-III oxidase family.</text>
</comment>
<evidence type="ECO:0000313" key="19">
    <source>
        <dbReference type="EMBL" id="TWH64856.1"/>
    </source>
</evidence>
<feature type="binding site" evidence="16">
    <location>
        <position position="116"/>
    </location>
    <ligand>
        <name>S-adenosyl-L-methionine</name>
        <dbReference type="ChEBI" id="CHEBI:59789"/>
        <label>1</label>
    </ligand>
</feature>
<keyword evidence="7 15" id="KW-0949">S-adenosyl-L-methionine</keyword>
<dbReference type="FunFam" id="1.10.10.920:FF:000001">
    <property type="entry name" value="Coproporphyrinogen-III oxidase"/>
    <property type="match status" value="1"/>
</dbReference>
<comment type="subunit">
    <text evidence="4">Monomer.</text>
</comment>
<dbReference type="SFLD" id="SFLDG01065">
    <property type="entry name" value="anaerobic_coproporphyrinogen-I"/>
    <property type="match status" value="1"/>
</dbReference>
<dbReference type="PANTHER" id="PTHR13932:SF6">
    <property type="entry name" value="OXYGEN-INDEPENDENT COPROPORPHYRINOGEN III OXIDASE"/>
    <property type="match status" value="1"/>
</dbReference>
<dbReference type="NCBIfam" id="TIGR00538">
    <property type="entry name" value="hemN"/>
    <property type="match status" value="1"/>
</dbReference>
<dbReference type="SUPFAM" id="SSF102114">
    <property type="entry name" value="Radical SAM enzymes"/>
    <property type="match status" value="1"/>
</dbReference>
<feature type="binding site" evidence="16">
    <location>
        <position position="215"/>
    </location>
    <ligand>
        <name>S-adenosyl-L-methionine</name>
        <dbReference type="ChEBI" id="CHEBI:59789"/>
        <label>2</label>
    </ligand>
</feature>
<dbReference type="SFLD" id="SFLDS00029">
    <property type="entry name" value="Radical_SAM"/>
    <property type="match status" value="1"/>
</dbReference>
<dbReference type="Pfam" id="PF04055">
    <property type="entry name" value="Radical_SAM"/>
    <property type="match status" value="1"/>
</dbReference>
<feature type="binding site" evidence="17">
    <location>
        <position position="72"/>
    </location>
    <ligand>
        <name>[4Fe-4S] cluster</name>
        <dbReference type="ChEBI" id="CHEBI:49883"/>
        <note>4Fe-4S-S-AdoMet</note>
    </ligand>
</feature>
<keyword evidence="10 15" id="KW-0408">Iron</keyword>
<evidence type="ECO:0000256" key="13">
    <source>
        <dbReference type="ARBA" id="ARBA00024295"/>
    </source>
</evidence>
<dbReference type="EMBL" id="VLKG01000006">
    <property type="protein sequence ID" value="TWH64856.1"/>
    <property type="molecule type" value="Genomic_DNA"/>
</dbReference>
<feature type="binding site" evidence="16">
    <location>
        <position position="151"/>
    </location>
    <ligand>
        <name>S-adenosyl-L-methionine</name>
        <dbReference type="ChEBI" id="CHEBI:59789"/>
        <label>1</label>
    </ligand>
</feature>
<feature type="binding site" evidence="16">
    <location>
        <begin position="117"/>
        <end position="118"/>
    </location>
    <ligand>
        <name>S-adenosyl-L-methionine</name>
        <dbReference type="ChEBI" id="CHEBI:59789"/>
        <label>2</label>
    </ligand>
</feature>
<dbReference type="UniPathway" id="UPA00251">
    <property type="reaction ID" value="UER00323"/>
</dbReference>
<sequence>MLQLPRFDRALVKKYDRPGPRYTSYPTAPQFHTQFTAEDYRQIAQATNQEAKPKPLSVYVHIPFCRSLCYYCGCNKIVTHKTERAAEYLTYLKREIALQGALFDRRRTLTQLHLGGGTPTYLTQDQLADLMEALNQAFTLERSDEREFSLEVDPRTVTPERIQGLYDLGFNRLSFGIQDFDPQVQAAVNRVQSEEQVISLMHAARQTGFKSISVDLIYGLPLQTRDSFKVTLDKIIALRPDRIATYSYAHLPDLIRAQTLIRPEDMPPPERKLELLELTIEHLTTAGYVYIGMDHFSLPEDELAQARTQGTLQRNFQGYSTHADCDLIGLGSSAISKVGESYSQNLKELSGYYASLKTDALPIHRGYRLSKDDCVRRDVIIALMCHGRVDYAEIERRHQIVFKDYFSNTLAKLDEAVQDGLVIRQSEALVLQPQGQLMMRNIAMAFDAYLESKGKGQFSRTV</sequence>
<keyword evidence="12 15" id="KW-0627">Porphyrin biosynthesis</keyword>
<dbReference type="InterPro" id="IPR004558">
    <property type="entry name" value="Coprogen_oxidase_HemN"/>
</dbReference>
<evidence type="ECO:0000313" key="20">
    <source>
        <dbReference type="Proteomes" id="UP000319627"/>
    </source>
</evidence>
<feature type="binding site" evidence="16">
    <location>
        <position position="178"/>
    </location>
    <ligand>
        <name>S-adenosyl-L-methionine</name>
        <dbReference type="ChEBI" id="CHEBI:59789"/>
        <label>2</label>
    </ligand>
</feature>
<evidence type="ECO:0000256" key="6">
    <source>
        <dbReference type="ARBA" id="ARBA00022490"/>
    </source>
</evidence>
<dbReference type="GO" id="GO:0004109">
    <property type="term" value="F:coproporphyrinogen oxidase activity"/>
    <property type="evidence" value="ECO:0007669"/>
    <property type="project" value="InterPro"/>
</dbReference>
<comment type="caution">
    <text evidence="19">The sequence shown here is derived from an EMBL/GenBank/DDBJ whole genome shotgun (WGS) entry which is preliminary data.</text>
</comment>
<dbReference type="GO" id="GO:0006782">
    <property type="term" value="P:protoporphyrinogen IX biosynthetic process"/>
    <property type="evidence" value="ECO:0007669"/>
    <property type="project" value="UniProtKB-UniPathway"/>
</dbReference>
<evidence type="ECO:0000256" key="4">
    <source>
        <dbReference type="ARBA" id="ARBA00011245"/>
    </source>
</evidence>
<dbReference type="InterPro" id="IPR023404">
    <property type="entry name" value="rSAM_horseshoe"/>
</dbReference>
<keyword evidence="9 15" id="KW-0560">Oxidoreductase</keyword>
<evidence type="ECO:0000256" key="3">
    <source>
        <dbReference type="ARBA" id="ARBA00005493"/>
    </source>
</evidence>
<keyword evidence="20" id="KW-1185">Reference proteome</keyword>
<keyword evidence="8 15" id="KW-0479">Metal-binding</keyword>
<evidence type="ECO:0000256" key="5">
    <source>
        <dbReference type="ARBA" id="ARBA00022485"/>
    </source>
</evidence>
<evidence type="ECO:0000256" key="11">
    <source>
        <dbReference type="ARBA" id="ARBA00023014"/>
    </source>
</evidence>
<comment type="pathway">
    <text evidence="2 15">Porphyrin-containing compound metabolism; protoporphyrin-IX biosynthesis; protoporphyrinogen-IX from coproporphyrinogen-III (AdoMet route): step 1/1.</text>
</comment>
<comment type="subcellular location">
    <subcellularLocation>
        <location evidence="1 15">Cytoplasm</location>
    </subcellularLocation>
</comment>
<evidence type="ECO:0000259" key="18">
    <source>
        <dbReference type="PROSITE" id="PS51918"/>
    </source>
</evidence>
<dbReference type="GO" id="GO:0051989">
    <property type="term" value="F:coproporphyrinogen dehydrogenase activity"/>
    <property type="evidence" value="ECO:0007669"/>
    <property type="project" value="UniProtKB-EC"/>
</dbReference>
<feature type="binding site" evidence="16">
    <location>
        <position position="59"/>
    </location>
    <ligand>
        <name>S-adenosyl-L-methionine</name>
        <dbReference type="ChEBI" id="CHEBI:59789"/>
        <label>1</label>
    </ligand>
</feature>
<evidence type="ECO:0000256" key="16">
    <source>
        <dbReference type="PIRSR" id="PIRSR000167-1"/>
    </source>
</evidence>
<keyword evidence="11 15" id="KW-0411">Iron-sulfur</keyword>
<evidence type="ECO:0000256" key="14">
    <source>
        <dbReference type="ARBA" id="ARBA00048321"/>
    </source>
</evidence>
<evidence type="ECO:0000256" key="2">
    <source>
        <dbReference type="ARBA" id="ARBA00004785"/>
    </source>
</evidence>
<keyword evidence="6 15" id="KW-0963">Cytoplasm</keyword>
<dbReference type="GO" id="GO:0051539">
    <property type="term" value="F:4 iron, 4 sulfur cluster binding"/>
    <property type="evidence" value="ECO:0007669"/>
    <property type="project" value="UniProtKB-KW"/>
</dbReference>
<evidence type="ECO:0000256" key="17">
    <source>
        <dbReference type="PIRSR" id="PIRSR000167-2"/>
    </source>
</evidence>
<accession>A0A562I216</accession>
<keyword evidence="5 15" id="KW-0004">4Fe-4S</keyword>
<dbReference type="CDD" id="cd01335">
    <property type="entry name" value="Radical_SAM"/>
    <property type="match status" value="1"/>
</dbReference>
<gene>
    <name evidence="19" type="ORF">LX59_01796</name>
</gene>
<evidence type="ECO:0000256" key="1">
    <source>
        <dbReference type="ARBA" id="ARBA00004496"/>
    </source>
</evidence>
<protein>
    <recommendedName>
        <fullName evidence="15">Coproporphyrinogen-III oxidase</fullName>
        <ecNumber evidence="15">1.3.98.3</ecNumber>
    </recommendedName>
</protein>
<feature type="domain" description="Radical SAM core" evidence="18">
    <location>
        <begin position="50"/>
        <end position="286"/>
    </location>
</feature>
<evidence type="ECO:0000256" key="7">
    <source>
        <dbReference type="ARBA" id="ARBA00022691"/>
    </source>
</evidence>
<feature type="binding site" evidence="16">
    <location>
        <position position="190"/>
    </location>
    <ligand>
        <name>S-adenosyl-L-methionine</name>
        <dbReference type="ChEBI" id="CHEBI:59789"/>
        <label>2</label>
    </ligand>
</feature>
<evidence type="ECO:0000256" key="12">
    <source>
        <dbReference type="ARBA" id="ARBA00023244"/>
    </source>
</evidence>
<evidence type="ECO:0000256" key="15">
    <source>
        <dbReference type="PIRNR" id="PIRNR000167"/>
    </source>
</evidence>
<dbReference type="GO" id="GO:0005737">
    <property type="term" value="C:cytoplasm"/>
    <property type="evidence" value="ECO:0007669"/>
    <property type="project" value="UniProtKB-SubCell"/>
</dbReference>
<dbReference type="InterPro" id="IPR034505">
    <property type="entry name" value="Coproporphyrinogen-III_oxidase"/>
</dbReference>
<feature type="binding site" evidence="16">
    <location>
        <begin position="71"/>
        <end position="73"/>
    </location>
    <ligand>
        <name>S-adenosyl-L-methionine</name>
        <dbReference type="ChEBI" id="CHEBI:59789"/>
        <label>2</label>
    </ligand>
</feature>
<dbReference type="GO" id="GO:0046872">
    <property type="term" value="F:metal ion binding"/>
    <property type="evidence" value="ECO:0007669"/>
    <property type="project" value="UniProtKB-KW"/>
</dbReference>
<dbReference type="RefSeq" id="WP_144571509.1">
    <property type="nucleotide sequence ID" value="NZ_VLKG01000006.1"/>
</dbReference>
<dbReference type="AlphaFoldDB" id="A0A562I216"/>
<dbReference type="Gene3D" id="1.10.10.920">
    <property type="match status" value="1"/>
</dbReference>
<proteinExistence type="inferred from homology"/>
<comment type="function">
    <text evidence="13">Involved in the heme biosynthesis. Catalyzes the anaerobic oxidative decarboxylation of propionate groups of rings A and B of coproporphyrinogen III to yield the vinyl groups in protoporphyrinogen IX.</text>
</comment>
<comment type="catalytic activity">
    <reaction evidence="14 15">
        <text>coproporphyrinogen III + 2 S-adenosyl-L-methionine = protoporphyrinogen IX + 2 5'-deoxyadenosine + 2 L-methionine + 2 CO2</text>
        <dbReference type="Rhea" id="RHEA:15425"/>
        <dbReference type="ChEBI" id="CHEBI:16526"/>
        <dbReference type="ChEBI" id="CHEBI:17319"/>
        <dbReference type="ChEBI" id="CHEBI:57307"/>
        <dbReference type="ChEBI" id="CHEBI:57309"/>
        <dbReference type="ChEBI" id="CHEBI:57844"/>
        <dbReference type="ChEBI" id="CHEBI:59789"/>
        <dbReference type="EC" id="1.3.98.3"/>
    </reaction>
</comment>
<evidence type="ECO:0000256" key="10">
    <source>
        <dbReference type="ARBA" id="ARBA00023004"/>
    </source>
</evidence>
<dbReference type="PROSITE" id="PS51918">
    <property type="entry name" value="RADICAL_SAM"/>
    <property type="match status" value="1"/>
</dbReference>
<dbReference type="InterPro" id="IPR058240">
    <property type="entry name" value="rSAM_sf"/>
</dbReference>
<dbReference type="EC" id="1.3.98.3" evidence="15"/>